<evidence type="ECO:0000313" key="7">
    <source>
        <dbReference type="EMBL" id="KAF9531677.1"/>
    </source>
</evidence>
<comment type="caution">
    <text evidence="7">The sequence shown here is derived from an EMBL/GenBank/DDBJ whole genome shotgun (WGS) entry which is preliminary data.</text>
</comment>
<keyword evidence="3" id="KW-0223">Dioxygenase</keyword>
<proteinExistence type="predicted"/>
<keyword evidence="8" id="KW-1185">Reference proteome</keyword>
<name>A0A9P6JS82_9AGAR</name>
<dbReference type="GO" id="GO:0046872">
    <property type="term" value="F:metal ion binding"/>
    <property type="evidence" value="ECO:0007669"/>
    <property type="project" value="UniProtKB-KW"/>
</dbReference>
<keyword evidence="5" id="KW-0408">Iron</keyword>
<reference evidence="7" key="1">
    <citation type="submission" date="2020-11" db="EMBL/GenBank/DDBJ databases">
        <authorList>
            <consortium name="DOE Joint Genome Institute"/>
            <person name="Ahrendt S."/>
            <person name="Riley R."/>
            <person name="Andreopoulos W."/>
            <person name="Labutti K."/>
            <person name="Pangilinan J."/>
            <person name="Ruiz-Duenas F.J."/>
            <person name="Barrasa J.M."/>
            <person name="Sanchez-Garcia M."/>
            <person name="Camarero S."/>
            <person name="Miyauchi S."/>
            <person name="Serrano A."/>
            <person name="Linde D."/>
            <person name="Babiker R."/>
            <person name="Drula E."/>
            <person name="Ayuso-Fernandez I."/>
            <person name="Pacheco R."/>
            <person name="Padilla G."/>
            <person name="Ferreira P."/>
            <person name="Barriuso J."/>
            <person name="Kellner H."/>
            <person name="Castanera R."/>
            <person name="Alfaro M."/>
            <person name="Ramirez L."/>
            <person name="Pisabarro A.G."/>
            <person name="Kuo A."/>
            <person name="Tritt A."/>
            <person name="Lipzen A."/>
            <person name="He G."/>
            <person name="Yan M."/>
            <person name="Ng V."/>
            <person name="Cullen D."/>
            <person name="Martin F."/>
            <person name="Rosso M.-N."/>
            <person name="Henrissat B."/>
            <person name="Hibbett D."/>
            <person name="Martinez A.T."/>
            <person name="Grigoriev I.V."/>
        </authorList>
    </citation>
    <scope>NUCLEOTIDE SEQUENCE</scope>
    <source>
        <strain evidence="7">CBS 506.95</strain>
    </source>
</reference>
<organism evidence="7 8">
    <name type="scientific">Crepidotus variabilis</name>
    <dbReference type="NCBI Taxonomy" id="179855"/>
    <lineage>
        <taxon>Eukaryota</taxon>
        <taxon>Fungi</taxon>
        <taxon>Dikarya</taxon>
        <taxon>Basidiomycota</taxon>
        <taxon>Agaricomycotina</taxon>
        <taxon>Agaricomycetes</taxon>
        <taxon>Agaricomycetidae</taxon>
        <taxon>Agaricales</taxon>
        <taxon>Agaricineae</taxon>
        <taxon>Crepidotaceae</taxon>
        <taxon>Crepidotus</taxon>
    </lineage>
</organism>
<keyword evidence="2" id="KW-0479">Metal-binding</keyword>
<evidence type="ECO:0000259" key="6">
    <source>
        <dbReference type="Pfam" id="PF12851"/>
    </source>
</evidence>
<keyword evidence="4" id="KW-0560">Oxidoreductase</keyword>
<dbReference type="AlphaFoldDB" id="A0A9P6JS82"/>
<protein>
    <recommendedName>
        <fullName evidence="6">2OGFeDO JBP1/TET oxygenase domain-containing protein</fullName>
    </recommendedName>
</protein>
<dbReference type="InterPro" id="IPR024779">
    <property type="entry name" value="2OGFeDO_JBP1/TET_oxygenase_dom"/>
</dbReference>
<dbReference type="EMBL" id="MU157834">
    <property type="protein sequence ID" value="KAF9531677.1"/>
    <property type="molecule type" value="Genomic_DNA"/>
</dbReference>
<sequence length="110" mass="12270">MNEWSHSFNVVSIISNRQTPGHRDTGSALRWFNVLLAVRNYSNGHAEFSGLGLKVRYLPGTVVVDLGRVLRHSASCNGDRACIAYYMREKVWDALGPEKPGWAHNGATEK</sequence>
<dbReference type="GO" id="GO:0051213">
    <property type="term" value="F:dioxygenase activity"/>
    <property type="evidence" value="ECO:0007669"/>
    <property type="project" value="UniProtKB-KW"/>
</dbReference>
<dbReference type="Pfam" id="PF12851">
    <property type="entry name" value="Tet_JBP"/>
    <property type="match status" value="1"/>
</dbReference>
<dbReference type="Proteomes" id="UP000807306">
    <property type="component" value="Unassembled WGS sequence"/>
</dbReference>
<evidence type="ECO:0000256" key="3">
    <source>
        <dbReference type="ARBA" id="ARBA00022964"/>
    </source>
</evidence>
<dbReference type="Gene3D" id="3.60.130.30">
    <property type="match status" value="1"/>
</dbReference>
<evidence type="ECO:0000256" key="5">
    <source>
        <dbReference type="ARBA" id="ARBA00023004"/>
    </source>
</evidence>
<evidence type="ECO:0000256" key="1">
    <source>
        <dbReference type="ARBA" id="ARBA00001954"/>
    </source>
</evidence>
<feature type="domain" description="2OGFeDO JBP1/TET oxygenase" evidence="6">
    <location>
        <begin position="5"/>
        <end position="89"/>
    </location>
</feature>
<evidence type="ECO:0000256" key="4">
    <source>
        <dbReference type="ARBA" id="ARBA00023002"/>
    </source>
</evidence>
<gene>
    <name evidence="7" type="ORF">CPB83DRAFT_761210</name>
</gene>
<evidence type="ECO:0000313" key="8">
    <source>
        <dbReference type="Proteomes" id="UP000807306"/>
    </source>
</evidence>
<dbReference type="OrthoDB" id="3200752at2759"/>
<evidence type="ECO:0000256" key="2">
    <source>
        <dbReference type="ARBA" id="ARBA00022723"/>
    </source>
</evidence>
<comment type="cofactor">
    <cofactor evidence="1">
        <name>Fe(2+)</name>
        <dbReference type="ChEBI" id="CHEBI:29033"/>
    </cofactor>
</comment>
<accession>A0A9P6JS82</accession>